<dbReference type="PANTHER" id="PTHR42973:SF47">
    <property type="entry name" value="FAD-BINDING PCMH-TYPE DOMAIN-CONTAINING PROTEIN"/>
    <property type="match status" value="1"/>
</dbReference>
<dbReference type="EMBL" id="JACAZI010000024">
    <property type="protein sequence ID" value="KAF7335406.1"/>
    <property type="molecule type" value="Genomic_DNA"/>
</dbReference>
<organism evidence="6 7">
    <name type="scientific">Mycena venus</name>
    <dbReference type="NCBI Taxonomy" id="2733690"/>
    <lineage>
        <taxon>Eukaryota</taxon>
        <taxon>Fungi</taxon>
        <taxon>Dikarya</taxon>
        <taxon>Basidiomycota</taxon>
        <taxon>Agaricomycotina</taxon>
        <taxon>Agaricomycetes</taxon>
        <taxon>Agaricomycetidae</taxon>
        <taxon>Agaricales</taxon>
        <taxon>Marasmiineae</taxon>
        <taxon>Mycenaceae</taxon>
        <taxon>Mycena</taxon>
    </lineage>
</organism>
<dbReference type="InterPro" id="IPR016169">
    <property type="entry name" value="FAD-bd_PCMH_sub2"/>
</dbReference>
<dbReference type="AlphaFoldDB" id="A0A8H6X7A7"/>
<dbReference type="PROSITE" id="PS00862">
    <property type="entry name" value="OX2_COVAL_FAD"/>
    <property type="match status" value="1"/>
</dbReference>
<keyword evidence="7" id="KW-1185">Reference proteome</keyword>
<evidence type="ECO:0000256" key="2">
    <source>
        <dbReference type="ARBA" id="ARBA00022630"/>
    </source>
</evidence>
<dbReference type="Gene3D" id="3.30.465.10">
    <property type="match status" value="2"/>
</dbReference>
<keyword evidence="4" id="KW-0560">Oxidoreductase</keyword>
<keyword evidence="2" id="KW-0285">Flavoprotein</keyword>
<dbReference type="PANTHER" id="PTHR42973">
    <property type="entry name" value="BINDING OXIDOREDUCTASE, PUTATIVE (AFU_ORTHOLOGUE AFUA_1G17690)-RELATED"/>
    <property type="match status" value="1"/>
</dbReference>
<gene>
    <name evidence="6" type="ORF">MVEN_02193300</name>
</gene>
<proteinExistence type="inferred from homology"/>
<dbReference type="OrthoDB" id="9983560at2759"/>
<name>A0A8H6X7A7_9AGAR</name>
<keyword evidence="3" id="KW-0274">FAD</keyword>
<reference evidence="6" key="1">
    <citation type="submission" date="2020-05" db="EMBL/GenBank/DDBJ databases">
        <title>Mycena genomes resolve the evolution of fungal bioluminescence.</title>
        <authorList>
            <person name="Tsai I.J."/>
        </authorList>
    </citation>
    <scope>NUCLEOTIDE SEQUENCE</scope>
    <source>
        <strain evidence="6">CCC161011</strain>
    </source>
</reference>
<evidence type="ECO:0000313" key="6">
    <source>
        <dbReference type="EMBL" id="KAF7335406.1"/>
    </source>
</evidence>
<evidence type="ECO:0000313" key="7">
    <source>
        <dbReference type="Proteomes" id="UP000620124"/>
    </source>
</evidence>
<evidence type="ECO:0000256" key="4">
    <source>
        <dbReference type="ARBA" id="ARBA00023002"/>
    </source>
</evidence>
<dbReference type="InterPro" id="IPR012951">
    <property type="entry name" value="BBE"/>
</dbReference>
<dbReference type="InterPro" id="IPR006094">
    <property type="entry name" value="Oxid_FAD_bind_N"/>
</dbReference>
<dbReference type="InterPro" id="IPR050416">
    <property type="entry name" value="FAD-linked_Oxidoreductase"/>
</dbReference>
<dbReference type="Pfam" id="PF01565">
    <property type="entry name" value="FAD_binding_4"/>
    <property type="match status" value="1"/>
</dbReference>
<dbReference type="InterPro" id="IPR006093">
    <property type="entry name" value="Oxy_OxRdtase_FAD_BS"/>
</dbReference>
<dbReference type="GO" id="GO:0071949">
    <property type="term" value="F:FAD binding"/>
    <property type="evidence" value="ECO:0007669"/>
    <property type="project" value="InterPro"/>
</dbReference>
<dbReference type="InterPro" id="IPR036318">
    <property type="entry name" value="FAD-bd_PCMH-like_sf"/>
</dbReference>
<dbReference type="Proteomes" id="UP000620124">
    <property type="component" value="Unassembled WGS sequence"/>
</dbReference>
<comment type="similarity">
    <text evidence="1">Belongs to the oxygen-dependent FAD-linked oxidoreductase family.</text>
</comment>
<feature type="domain" description="FAD-binding PCMH-type" evidence="5">
    <location>
        <begin position="27"/>
        <end position="207"/>
    </location>
</feature>
<evidence type="ECO:0000256" key="3">
    <source>
        <dbReference type="ARBA" id="ARBA00022827"/>
    </source>
</evidence>
<dbReference type="InterPro" id="IPR016166">
    <property type="entry name" value="FAD-bd_PCMH"/>
</dbReference>
<protein>
    <submittedName>
        <fullName evidence="6">FAD-binding domain-containing protein</fullName>
    </submittedName>
</protein>
<sequence length="480" mass="50559">MDQINFEQGYDLNPPSLCLRNSTTCGQGDVPIYSVEAETVQDVQAAVRFAGANNLRLVVKSSGHDHLGRSTAPNSLLIHMAKFTDLVFTDAFIVEGQNMGSAVTLGAGVHLQDMHHQTGVHGKVAVGGSAATVCPAGGYLQGAGHSSISPLFGLGADNVLEIQIVVASGALLKVNSISNPDLFWALRGGGAGSWGVIISATVRTFPTFNATIGTVTLDLSTNAAAAAVAGVHAQHIFDFDPVRGGQYFFLEKVGNSTTFWFQTFMANATLARGKELLTPFLTDALALPGVSLISQDFETMSINDALFAADDEVAGNVVMGSRLIPTAAYQSSNASATVVKVYQELLDGGALLILGSLVAGGQVSANANISSAVHPAWRTAKTHLIVANVWEDTAALADINELRHKFQSSQLTILEQLSGPNAGSYSNEGDIFEPDFKTTFYGPNYAKLSAIKSKYDPSDLFIVAAGVGSERWDTWGICTV</sequence>
<evidence type="ECO:0000256" key="1">
    <source>
        <dbReference type="ARBA" id="ARBA00005466"/>
    </source>
</evidence>
<accession>A0A8H6X7A7</accession>
<dbReference type="SUPFAM" id="SSF56176">
    <property type="entry name" value="FAD-binding/transporter-associated domain-like"/>
    <property type="match status" value="1"/>
</dbReference>
<evidence type="ECO:0000259" key="5">
    <source>
        <dbReference type="PROSITE" id="PS51387"/>
    </source>
</evidence>
<dbReference type="PROSITE" id="PS51387">
    <property type="entry name" value="FAD_PCMH"/>
    <property type="match status" value="1"/>
</dbReference>
<dbReference type="GO" id="GO:0016491">
    <property type="term" value="F:oxidoreductase activity"/>
    <property type="evidence" value="ECO:0007669"/>
    <property type="project" value="UniProtKB-KW"/>
</dbReference>
<comment type="caution">
    <text evidence="6">The sequence shown here is derived from an EMBL/GenBank/DDBJ whole genome shotgun (WGS) entry which is preliminary data.</text>
</comment>
<dbReference type="Pfam" id="PF08031">
    <property type="entry name" value="BBE"/>
    <property type="match status" value="1"/>
</dbReference>